<accession>A0A6L8KDE8</accession>
<dbReference type="Proteomes" id="UP000479335">
    <property type="component" value="Unassembled WGS sequence"/>
</dbReference>
<organism evidence="1 2">
    <name type="scientific">Duganella flavida</name>
    <dbReference type="NCBI Taxonomy" id="2692175"/>
    <lineage>
        <taxon>Bacteria</taxon>
        <taxon>Pseudomonadati</taxon>
        <taxon>Pseudomonadota</taxon>
        <taxon>Betaproteobacteria</taxon>
        <taxon>Burkholderiales</taxon>
        <taxon>Oxalobacteraceae</taxon>
        <taxon>Telluria group</taxon>
        <taxon>Duganella</taxon>
    </lineage>
</organism>
<dbReference type="RefSeq" id="WP_161008947.1">
    <property type="nucleotide sequence ID" value="NZ_WWCN01000016.1"/>
</dbReference>
<keyword evidence="2" id="KW-1185">Reference proteome</keyword>
<dbReference type="EMBL" id="WWCN01000016">
    <property type="protein sequence ID" value="MYM25499.1"/>
    <property type="molecule type" value="Genomic_DNA"/>
</dbReference>
<protein>
    <submittedName>
        <fullName evidence="1">Uncharacterized protein</fullName>
    </submittedName>
</protein>
<name>A0A6L8KDE8_9BURK</name>
<comment type="caution">
    <text evidence="1">The sequence shown here is derived from an EMBL/GenBank/DDBJ whole genome shotgun (WGS) entry which is preliminary data.</text>
</comment>
<dbReference type="AlphaFoldDB" id="A0A6L8KDE8"/>
<evidence type="ECO:0000313" key="1">
    <source>
        <dbReference type="EMBL" id="MYM25499.1"/>
    </source>
</evidence>
<gene>
    <name evidence="1" type="ORF">GTP46_22980</name>
</gene>
<proteinExistence type="predicted"/>
<sequence length="114" mass="12633">MPTATIDHTTFIKLTEAEVVRQVQVIGQPAGWAILVQYGMTERGLAAQRSHQVRLFRKLDTLVLYLRSVGIARFMVDAAQYTPHSAHQQRRPDRAAAMKAAHAAAARARLNGVD</sequence>
<reference evidence="1 2" key="1">
    <citation type="submission" date="2019-12" db="EMBL/GenBank/DDBJ databases">
        <title>Novel species isolated from a subtropical stream in China.</title>
        <authorList>
            <person name="Lu H."/>
        </authorList>
    </citation>
    <scope>NUCLEOTIDE SEQUENCE [LARGE SCALE GENOMIC DNA]</scope>
    <source>
        <strain evidence="1 2">FT135W</strain>
    </source>
</reference>
<evidence type="ECO:0000313" key="2">
    <source>
        <dbReference type="Proteomes" id="UP000479335"/>
    </source>
</evidence>